<evidence type="ECO:0000256" key="1">
    <source>
        <dbReference type="SAM" id="MobiDB-lite"/>
    </source>
</evidence>
<dbReference type="EMBL" id="JOJR01000010">
    <property type="protein sequence ID" value="RCN51834.1"/>
    <property type="molecule type" value="Genomic_DNA"/>
</dbReference>
<feature type="region of interest" description="Disordered" evidence="1">
    <location>
        <begin position="1019"/>
        <end position="1039"/>
    </location>
</feature>
<organism evidence="2 3">
    <name type="scientific">Ancylostoma caninum</name>
    <name type="common">Dog hookworm</name>
    <dbReference type="NCBI Taxonomy" id="29170"/>
    <lineage>
        <taxon>Eukaryota</taxon>
        <taxon>Metazoa</taxon>
        <taxon>Ecdysozoa</taxon>
        <taxon>Nematoda</taxon>
        <taxon>Chromadorea</taxon>
        <taxon>Rhabditida</taxon>
        <taxon>Rhabditina</taxon>
        <taxon>Rhabditomorpha</taxon>
        <taxon>Strongyloidea</taxon>
        <taxon>Ancylostomatidae</taxon>
        <taxon>Ancylostomatinae</taxon>
        <taxon>Ancylostoma</taxon>
    </lineage>
</organism>
<dbReference type="Proteomes" id="UP000252519">
    <property type="component" value="Unassembled WGS sequence"/>
</dbReference>
<feature type="compositionally biased region" description="Polar residues" evidence="1">
    <location>
        <begin position="1022"/>
        <end position="1039"/>
    </location>
</feature>
<keyword evidence="3" id="KW-1185">Reference proteome</keyword>
<dbReference type="STRING" id="29170.A0A368H5I9"/>
<sequence>MKLSYVHANLNALVPSNGVAVSVPKHFLDSDVKLVTDAIMGKVKPTTTPKPTTTTTTAPPPITPECLVVGDLYNFGKDEDAYDLEAELLDAVGYDVFGASPGSKLGLWLYGYTKRTSPSSALLKLRSNYTHFKKDLDDMEYIETNDPLTTRSAIYAINELRDNNNRINCLVFLSAVKDTKDLPQINPQHLQLKRIVAVGLDNANLNALVPNGIAVSVPKHFLDSHVKIITDAIIGKPKPTTTTTTTRPVTTTAPIKPYDCLIVGDLYNFGHNFDFYDIEADLIDAIGYDLFDVAPGSSLGLWAYGYSNYSTDPNTSLDKIRKNYNDFKSDVGKFNHYAMDDNVVSTKKAIDALNAMRNNGKRINCLVFLSGTRIADELPQLNPKNLKLDRIVAVGLNSQILDPLVAGRGIAVSVPEYFFDSHVKLVIDAIMGRVPPVTTTKPATTTTAPPKPMDCLLVGDLYNFGHNFEFYEIEADLIDAIGYDLFDLAPGSSLGLWAYGYSNYSTEPTTSLEKIRKTYNEFKADLHKFQHYVWDDYVVSTKKAIDALNAMRDNGKRINCLVFLSGTRIADEMPQLNPRQLKLERIVAVGLNSQILDPLVAGHGISVSVPEDFLDFHVKMVIDAIMGRIPPVTTTKPATTTTLPPTPVDCLLVGDLYNFNKDEEAYETEADLINAVAYDIFDTSPRSSLGLWAYGYTSFDKNPDTSLGKIRKNYDDFKADLADFEYKDIASPLTTKTAIDAINAMRDNSNRIKCLVFLSATKDTKGMPVIDPQHLNLERIVAVGLNNTNLDALVPYNRGISVRVPENFLDVHVKHVIDAMMGRVGPVTTRKPTTPTPPPITPHCLFVADFLNFGENVDDYDLEAALMGDVGYDLFDFDSKTSLGLWAFGHTDYSEEPSKSLEKMRNKYGDFEKDINAMEYVKKQNPMKTSKAIEAINAMRDNGNRINCLVFFSAIKDTKGLPQINPQHLNLERIVAVGLNETDLDDLVPANGAVLSIPYNFIDVDVKLITDTIFGRHKPTRKPTTIAPSTRPLSTTKRQPSNRRDCIVVADFISFGRDEDTYEQEINFISDLSYDFFALSNRTSMGLWVYGYTNFTNSSVNATLDNMKANFSEFSLELDRVEYFRIANPVTTRDAIEQINKLHVTNERANCMVFISGVTDTAGLPRINPDMPIDRFVAVGFNNTDLRRIIPNTPVAKAVPVPIHFLEQHVTSVLQEII</sequence>
<protein>
    <submittedName>
        <fullName evidence="2">Uncharacterized protein</fullName>
    </submittedName>
</protein>
<accession>A0A368H5I9</accession>
<proteinExistence type="predicted"/>
<gene>
    <name evidence="2" type="ORF">ANCCAN_01922</name>
</gene>
<dbReference type="AlphaFoldDB" id="A0A368H5I9"/>
<evidence type="ECO:0000313" key="3">
    <source>
        <dbReference type="Proteomes" id="UP000252519"/>
    </source>
</evidence>
<dbReference type="OrthoDB" id="5871835at2759"/>
<reference evidence="2 3" key="1">
    <citation type="submission" date="2014-10" db="EMBL/GenBank/DDBJ databases">
        <title>Draft genome of the hookworm Ancylostoma caninum.</title>
        <authorList>
            <person name="Mitreva M."/>
        </authorList>
    </citation>
    <scope>NUCLEOTIDE SEQUENCE [LARGE SCALE GENOMIC DNA]</scope>
    <source>
        <strain evidence="2 3">Baltimore</strain>
    </source>
</reference>
<evidence type="ECO:0000313" key="2">
    <source>
        <dbReference type="EMBL" id="RCN51834.1"/>
    </source>
</evidence>
<name>A0A368H5I9_ANCCA</name>
<comment type="caution">
    <text evidence="2">The sequence shown here is derived from an EMBL/GenBank/DDBJ whole genome shotgun (WGS) entry which is preliminary data.</text>
</comment>